<dbReference type="SUPFAM" id="SSF55785">
    <property type="entry name" value="PYP-like sensor domain (PAS domain)"/>
    <property type="match status" value="1"/>
</dbReference>
<dbReference type="InterPro" id="IPR004358">
    <property type="entry name" value="Sig_transdc_His_kin-like_C"/>
</dbReference>
<dbReference type="SUPFAM" id="SSF55874">
    <property type="entry name" value="ATPase domain of HSP90 chaperone/DNA topoisomerase II/histidine kinase"/>
    <property type="match status" value="1"/>
</dbReference>
<evidence type="ECO:0000259" key="8">
    <source>
        <dbReference type="PROSITE" id="PS50113"/>
    </source>
</evidence>
<organism evidence="9 10">
    <name type="scientific">Luteibacter yeojuensis</name>
    <dbReference type="NCBI Taxonomy" id="345309"/>
    <lineage>
        <taxon>Bacteria</taxon>
        <taxon>Pseudomonadati</taxon>
        <taxon>Pseudomonadota</taxon>
        <taxon>Gammaproteobacteria</taxon>
        <taxon>Lysobacterales</taxon>
        <taxon>Rhodanobacteraceae</taxon>
        <taxon>Luteibacter</taxon>
    </lineage>
</organism>
<dbReference type="Pfam" id="PF02518">
    <property type="entry name" value="HATPase_c"/>
    <property type="match status" value="1"/>
</dbReference>
<reference evidence="9 10" key="1">
    <citation type="submission" date="2015-03" db="EMBL/GenBank/DDBJ databases">
        <title>Draft genome sequence of Luteibacter yeojuensis strain SU11.</title>
        <authorList>
            <person name="Sulaiman J."/>
            <person name="Priya K."/>
            <person name="Chan K.-G."/>
        </authorList>
    </citation>
    <scope>NUCLEOTIDE SEQUENCE [LARGE SCALE GENOMIC DNA]</scope>
    <source>
        <strain evidence="9 10">SU11</strain>
    </source>
</reference>
<evidence type="ECO:0000259" key="7">
    <source>
        <dbReference type="PROSITE" id="PS50112"/>
    </source>
</evidence>
<evidence type="ECO:0000259" key="5">
    <source>
        <dbReference type="PROSITE" id="PS50109"/>
    </source>
</evidence>
<dbReference type="InterPro" id="IPR036890">
    <property type="entry name" value="HATPase_C_sf"/>
</dbReference>
<dbReference type="OrthoDB" id="9770473at2"/>
<evidence type="ECO:0000313" key="10">
    <source>
        <dbReference type="Proteomes" id="UP000033651"/>
    </source>
</evidence>
<dbReference type="PROSITE" id="PS50113">
    <property type="entry name" value="PAC"/>
    <property type="match status" value="1"/>
</dbReference>
<feature type="domain" description="Response regulatory" evidence="6">
    <location>
        <begin position="416"/>
        <end position="532"/>
    </location>
</feature>
<keyword evidence="10" id="KW-1185">Reference proteome</keyword>
<dbReference type="CDD" id="cd00130">
    <property type="entry name" value="PAS"/>
    <property type="match status" value="1"/>
</dbReference>
<feature type="domain" description="PAC" evidence="8">
    <location>
        <begin position="95"/>
        <end position="149"/>
    </location>
</feature>
<dbReference type="InterPro" id="IPR000014">
    <property type="entry name" value="PAS"/>
</dbReference>
<dbReference type="InterPro" id="IPR036097">
    <property type="entry name" value="HisK_dim/P_sf"/>
</dbReference>
<dbReference type="InterPro" id="IPR035965">
    <property type="entry name" value="PAS-like_dom_sf"/>
</dbReference>
<dbReference type="NCBIfam" id="NF010076">
    <property type="entry name" value="PRK13557.1"/>
    <property type="match status" value="1"/>
</dbReference>
<dbReference type="SMART" id="SM00091">
    <property type="entry name" value="PAS"/>
    <property type="match status" value="1"/>
</dbReference>
<dbReference type="Gene3D" id="1.10.287.130">
    <property type="match status" value="1"/>
</dbReference>
<dbReference type="Pfam" id="PF00072">
    <property type="entry name" value="Response_reg"/>
    <property type="match status" value="1"/>
</dbReference>
<evidence type="ECO:0000256" key="2">
    <source>
        <dbReference type="ARBA" id="ARBA00012438"/>
    </source>
</evidence>
<dbReference type="InterPro" id="IPR000700">
    <property type="entry name" value="PAS-assoc_C"/>
</dbReference>
<gene>
    <name evidence="9" type="ORF">VI08_09070</name>
</gene>
<dbReference type="Gene3D" id="3.30.450.20">
    <property type="entry name" value="PAS domain"/>
    <property type="match status" value="1"/>
</dbReference>
<keyword evidence="9" id="KW-0808">Transferase</keyword>
<evidence type="ECO:0000256" key="3">
    <source>
        <dbReference type="ARBA" id="ARBA00022553"/>
    </source>
</evidence>
<dbReference type="PANTHER" id="PTHR43065:SF42">
    <property type="entry name" value="TWO-COMPONENT SENSOR PPRA"/>
    <property type="match status" value="1"/>
</dbReference>
<dbReference type="PROSITE" id="PS50109">
    <property type="entry name" value="HIS_KIN"/>
    <property type="match status" value="1"/>
</dbReference>
<feature type="modified residue" description="4-aspartylphosphate" evidence="4">
    <location>
        <position position="466"/>
    </location>
</feature>
<evidence type="ECO:0000259" key="6">
    <source>
        <dbReference type="PROSITE" id="PS50110"/>
    </source>
</evidence>
<dbReference type="EC" id="2.7.13.3" evidence="2"/>
<evidence type="ECO:0000256" key="4">
    <source>
        <dbReference type="PROSITE-ProRule" id="PRU00169"/>
    </source>
</evidence>
<dbReference type="InterPro" id="IPR003661">
    <property type="entry name" value="HisK_dim/P_dom"/>
</dbReference>
<dbReference type="SMART" id="SM00388">
    <property type="entry name" value="HisKA"/>
    <property type="match status" value="1"/>
</dbReference>
<dbReference type="PROSITE" id="PS50112">
    <property type="entry name" value="PAS"/>
    <property type="match status" value="1"/>
</dbReference>
<evidence type="ECO:0000256" key="1">
    <source>
        <dbReference type="ARBA" id="ARBA00000085"/>
    </source>
</evidence>
<dbReference type="InterPro" id="IPR001789">
    <property type="entry name" value="Sig_transdc_resp-reg_receiver"/>
</dbReference>
<dbReference type="GO" id="GO:0000155">
    <property type="term" value="F:phosphorelay sensor kinase activity"/>
    <property type="evidence" value="ECO:0007669"/>
    <property type="project" value="InterPro"/>
</dbReference>
<evidence type="ECO:0000313" key="9">
    <source>
        <dbReference type="EMBL" id="KJV34740.1"/>
    </source>
</evidence>
<dbReference type="InterPro" id="IPR011006">
    <property type="entry name" value="CheY-like_superfamily"/>
</dbReference>
<dbReference type="Pfam" id="PF13426">
    <property type="entry name" value="PAS_9"/>
    <property type="match status" value="1"/>
</dbReference>
<dbReference type="PROSITE" id="PS50110">
    <property type="entry name" value="RESPONSE_REGULATORY"/>
    <property type="match status" value="1"/>
</dbReference>
<feature type="domain" description="Histidine kinase" evidence="5">
    <location>
        <begin position="162"/>
        <end position="391"/>
    </location>
</feature>
<proteinExistence type="predicted"/>
<comment type="caution">
    <text evidence="9">The sequence shown here is derived from an EMBL/GenBank/DDBJ whole genome shotgun (WGS) entry which is preliminary data.</text>
</comment>
<protein>
    <recommendedName>
        <fullName evidence="2">histidine kinase</fullName>
        <ecNumber evidence="2">2.7.13.3</ecNumber>
    </recommendedName>
</protein>
<name>A0A0F3KTZ6_9GAMM</name>
<dbReference type="SMART" id="SM00086">
    <property type="entry name" value="PAC"/>
    <property type="match status" value="1"/>
</dbReference>
<dbReference type="SUPFAM" id="SSF52172">
    <property type="entry name" value="CheY-like"/>
    <property type="match status" value="1"/>
</dbReference>
<dbReference type="InterPro" id="IPR001610">
    <property type="entry name" value="PAC"/>
</dbReference>
<dbReference type="CDD" id="cd00082">
    <property type="entry name" value="HisKA"/>
    <property type="match status" value="1"/>
</dbReference>
<keyword evidence="9" id="KW-0418">Kinase</keyword>
<dbReference type="AlphaFoldDB" id="A0A0F3KTZ6"/>
<sequence length="539" mass="58752">MSDPTSRVPTRIEYEGVDHPGSDIFFAAVSTTRMPMIVTDPRRRDNPIMFANPAFLRMTGYTSEELIGRNCRLLQGPGTDRVTISAIRDAVAANQEIATEILNYRKDGSTFWNALFISPVYDGNGEVVFFFASQLDVSRRRDAEDALRQAQKMEALGQLTGGIAHDFNNLLQLMIGYVESVELGLGKPDIDREKLLRFIGGARAGIKRASTLTSQLLAFSRKQTLQGRVVNPNQVVSDMQDMLARSIGADIQLDLELSPTTKNARLDPTQLEVALLNVAINARDAMDGRPGKRLVIRSRNATPLEVNNQGELSTRGGDFVAIDVIDNGMGMPPEVAARVMDPFFTTKEEGKGTGLGLSMVYGFAKQSGGAVGLTSTEGEGTTVTMYFPVAVETDDGRSAQSVSRIDRAADRSGHERVLVVDDRHDLAELAHTILESHGYQVLSLTDPQEALRTLERDGGFDVLFTDIVMPGDLNGVALARKARAVRPGLKVLLTTGYASQSVERTDAGGIAFDVLNKPYSRMDLLRKIRFVLDGPTGIS</sequence>
<dbReference type="SMART" id="SM00387">
    <property type="entry name" value="HATPase_c"/>
    <property type="match status" value="1"/>
</dbReference>
<dbReference type="EMBL" id="JZRB01000018">
    <property type="protein sequence ID" value="KJV34740.1"/>
    <property type="molecule type" value="Genomic_DNA"/>
</dbReference>
<dbReference type="SUPFAM" id="SSF47384">
    <property type="entry name" value="Homodimeric domain of signal transducing histidine kinase"/>
    <property type="match status" value="1"/>
</dbReference>
<accession>A0A0F3KTZ6</accession>
<dbReference type="PANTHER" id="PTHR43065">
    <property type="entry name" value="SENSOR HISTIDINE KINASE"/>
    <property type="match status" value="1"/>
</dbReference>
<dbReference type="Gene3D" id="3.40.50.2300">
    <property type="match status" value="1"/>
</dbReference>
<dbReference type="InterPro" id="IPR003594">
    <property type="entry name" value="HATPase_dom"/>
</dbReference>
<dbReference type="RefSeq" id="WP_045829264.1">
    <property type="nucleotide sequence ID" value="NZ_JZRB01000018.1"/>
</dbReference>
<dbReference type="InterPro" id="IPR005467">
    <property type="entry name" value="His_kinase_dom"/>
</dbReference>
<comment type="catalytic activity">
    <reaction evidence="1">
        <text>ATP + protein L-histidine = ADP + protein N-phospho-L-histidine.</text>
        <dbReference type="EC" id="2.7.13.3"/>
    </reaction>
</comment>
<dbReference type="Proteomes" id="UP000033651">
    <property type="component" value="Unassembled WGS sequence"/>
</dbReference>
<dbReference type="PRINTS" id="PR00344">
    <property type="entry name" value="BCTRLSENSOR"/>
</dbReference>
<dbReference type="PATRIC" id="fig|345309.4.peg.1034"/>
<dbReference type="SMART" id="SM00448">
    <property type="entry name" value="REC"/>
    <property type="match status" value="1"/>
</dbReference>
<feature type="domain" description="PAS" evidence="7">
    <location>
        <begin position="21"/>
        <end position="94"/>
    </location>
</feature>
<keyword evidence="3 4" id="KW-0597">Phosphoprotein</keyword>
<dbReference type="Gene3D" id="3.30.565.10">
    <property type="entry name" value="Histidine kinase-like ATPase, C-terminal domain"/>
    <property type="match status" value="1"/>
</dbReference>
<dbReference type="NCBIfam" id="TIGR00229">
    <property type="entry name" value="sensory_box"/>
    <property type="match status" value="1"/>
</dbReference>